<keyword evidence="4" id="KW-1185">Reference proteome</keyword>
<dbReference type="EMBL" id="CP094532">
    <property type="protein sequence ID" value="UOE41436.1"/>
    <property type="molecule type" value="Genomic_DNA"/>
</dbReference>
<evidence type="ECO:0000259" key="2">
    <source>
        <dbReference type="Pfam" id="PF00561"/>
    </source>
</evidence>
<feature type="domain" description="AB hydrolase-1" evidence="2">
    <location>
        <begin position="38"/>
        <end position="146"/>
    </location>
</feature>
<dbReference type="RefSeq" id="WP_243550149.1">
    <property type="nucleotide sequence ID" value="NZ_CP094532.1"/>
</dbReference>
<dbReference type="InterPro" id="IPR000073">
    <property type="entry name" value="AB_hydrolase_1"/>
</dbReference>
<dbReference type="Pfam" id="PF00561">
    <property type="entry name" value="Abhydrolase_1"/>
    <property type="match status" value="1"/>
</dbReference>
<name>A0ABY4BQG9_9FLAO</name>
<keyword evidence="3" id="KW-0378">Hydrolase</keyword>
<proteinExistence type="predicted"/>
<protein>
    <submittedName>
        <fullName evidence="3">Alpha/beta fold hydrolase</fullName>
    </submittedName>
</protein>
<dbReference type="Proteomes" id="UP000831460">
    <property type="component" value="Chromosome"/>
</dbReference>
<evidence type="ECO:0000313" key="3">
    <source>
        <dbReference type="EMBL" id="UOE41436.1"/>
    </source>
</evidence>
<dbReference type="GO" id="GO:0016787">
    <property type="term" value="F:hydrolase activity"/>
    <property type="evidence" value="ECO:0007669"/>
    <property type="project" value="UniProtKB-KW"/>
</dbReference>
<evidence type="ECO:0000256" key="1">
    <source>
        <dbReference type="ARBA" id="ARBA00022679"/>
    </source>
</evidence>
<evidence type="ECO:0000313" key="4">
    <source>
        <dbReference type="Proteomes" id="UP000831460"/>
    </source>
</evidence>
<keyword evidence="1" id="KW-0808">Transferase</keyword>
<dbReference type="InterPro" id="IPR008220">
    <property type="entry name" value="HAT_MetX-like"/>
</dbReference>
<organism evidence="3 4">
    <name type="scientific">Chryseobacterium suipulveris</name>
    <dbReference type="NCBI Taxonomy" id="2929800"/>
    <lineage>
        <taxon>Bacteria</taxon>
        <taxon>Pseudomonadati</taxon>
        <taxon>Bacteroidota</taxon>
        <taxon>Flavobacteriia</taxon>
        <taxon>Flavobacteriales</taxon>
        <taxon>Weeksellaceae</taxon>
        <taxon>Chryseobacterium group</taxon>
        <taxon>Chryseobacterium</taxon>
    </lineage>
</organism>
<accession>A0ABY4BQG9</accession>
<gene>
    <name evidence="3" type="ORF">MTP09_01995</name>
</gene>
<dbReference type="PANTHER" id="PTHR32268">
    <property type="entry name" value="HOMOSERINE O-ACETYLTRANSFERASE"/>
    <property type="match status" value="1"/>
</dbReference>
<reference evidence="3 4" key="1">
    <citation type="submission" date="2022-03" db="EMBL/GenBank/DDBJ databases">
        <title>Chryseobacterium sp. isolated from particulate matters in swine house.</title>
        <authorList>
            <person name="Won M."/>
            <person name="Kim S.-J."/>
            <person name="Kwon S.-W."/>
        </authorList>
    </citation>
    <scope>NUCLEOTIDE SEQUENCE [LARGE SCALE GENOMIC DNA]</scope>
    <source>
        <strain evidence="3 4">SC2-2</strain>
    </source>
</reference>
<dbReference type="Gene3D" id="3.40.50.1820">
    <property type="entry name" value="alpha/beta hydrolase"/>
    <property type="match status" value="1"/>
</dbReference>
<dbReference type="PANTHER" id="PTHR32268:SF11">
    <property type="entry name" value="HOMOSERINE O-ACETYLTRANSFERASE"/>
    <property type="match status" value="1"/>
</dbReference>
<dbReference type="SUPFAM" id="SSF53474">
    <property type="entry name" value="alpha/beta-Hydrolases"/>
    <property type="match status" value="1"/>
</dbReference>
<dbReference type="InterPro" id="IPR029058">
    <property type="entry name" value="AB_hydrolase_fold"/>
</dbReference>
<sequence>MKNSLQHITLQNFRTVSGNTLDISLSYELFGKPLHTAPVVLVNHALTGNSTAAGESGWWKTLVGEGKTIDTNHYTVICFNVPGNGYDGFSIDHYADFRTVDIAKIFLLGLKSLQISKLFAIIGGSVGGAIGWEMLALENHLAKKFIPVACDYKTSDWLHSQCLVQKFLLESETQPLEKARIHAMLCYRTPQSLNLRFKGEKLQNPEILKSHDWLNYHAKSLNERFSLKAYRLMNHLLMTINADESKLKKISAEIHLVAVNSDLFFPAFEIQKTNDLLKETNNIHYREIKSIHGHDAFLMEYDQLNTILKPLFCEIAAIAK</sequence>